<sequence>MAGARPPSSGLSRTTGRSGSGFKAPRTKFATPIRKLALKQDMAKAGTPSRLQANSLPVAPRVALHSLEGTLAGNLLAALPPGTRMSPDEDMSAVSEAVRELDSTAAVDFTLAASEGVGKEGECLGHTEFAALLHAAGAEQLYATAAWVSNHLRWVVWKLACYERQFPTHLAGRMLTAAVLLDQLKYRYEREFGQGHRSVLKKVLEQDEAPQRPMVLCLAAILQRRPGEEGRQDSTEQRQVEMTDGWYSVRATLDAGLSRLLTEQKLSIGMKVRVTGSELTAGSPSEVLEASRSCFLHLHYNGCHRAPEGMPLGWTASRSVIVPLGAVRPGGGTVARTCLVVQRLFPPLYRDRLSDGRYLRRTPRAKSAADRHLEGGMQQVEEAAASVVAAEEREHCRQVIADAKEGSSVPKGALAYARALMVEEGLAESAKSYGNQERSDHDRYQGMRQQAMQARREQILQAELPSRGMHVKRSTRQISLLVSAVVHREACSDVERACQTRAVIEVSNPDEDLERITEGSMWAVSDLAAPDMHRGTLLLRASARSHWQPLNAKTDPQMLAHAYEARQAVQLHSLGHLQPGQDFDCHGVVLGAGEKQLLGKQISQWVFVADESCGQGGSILALHLQAQPEALDFLNDATDSNCIITLMNLRMRDFDSTNCLWRAEGDENTAINLHTAQAAASSSKLGSRVQQLATWAQGAPPLLSSLRQQVQQLLAIG</sequence>
<feature type="domain" description="BRCA2 OB1" evidence="2">
    <location>
        <begin position="198"/>
        <end position="314"/>
    </location>
</feature>
<dbReference type="EMBL" id="JALJOT010000005">
    <property type="protein sequence ID" value="KAK9915248.1"/>
    <property type="molecule type" value="Genomic_DNA"/>
</dbReference>
<protein>
    <recommendedName>
        <fullName evidence="6">BRCA2 OB1 domain-containing protein</fullName>
    </recommendedName>
</protein>
<evidence type="ECO:0000313" key="4">
    <source>
        <dbReference type="EMBL" id="KAK9915248.1"/>
    </source>
</evidence>
<keyword evidence="5" id="KW-1185">Reference proteome</keyword>
<reference evidence="4 5" key="1">
    <citation type="journal article" date="2024" name="Nat. Commun.">
        <title>Phylogenomics reveals the evolutionary origins of lichenization in chlorophyte algae.</title>
        <authorList>
            <person name="Puginier C."/>
            <person name="Libourel C."/>
            <person name="Otte J."/>
            <person name="Skaloud P."/>
            <person name="Haon M."/>
            <person name="Grisel S."/>
            <person name="Petersen M."/>
            <person name="Berrin J.G."/>
            <person name="Delaux P.M."/>
            <person name="Dal Grande F."/>
            <person name="Keller J."/>
        </authorList>
    </citation>
    <scope>NUCLEOTIDE SEQUENCE [LARGE SCALE GENOMIC DNA]</scope>
    <source>
        <strain evidence="4 5">SAG 216-7</strain>
    </source>
</reference>
<dbReference type="InterPro" id="IPR012340">
    <property type="entry name" value="NA-bd_OB-fold"/>
</dbReference>
<dbReference type="Gene3D" id="2.40.50.140">
    <property type="entry name" value="Nucleic acid-binding proteins"/>
    <property type="match status" value="3"/>
</dbReference>
<dbReference type="InterPro" id="IPR036315">
    <property type="entry name" value="BRCA2_hlx_sf"/>
</dbReference>
<dbReference type="Pfam" id="PF09169">
    <property type="entry name" value="BRCA-2_helical"/>
    <property type="match status" value="1"/>
</dbReference>
<organism evidence="4 5">
    <name type="scientific">Coccomyxa subellipsoidea</name>
    <dbReference type="NCBI Taxonomy" id="248742"/>
    <lineage>
        <taxon>Eukaryota</taxon>
        <taxon>Viridiplantae</taxon>
        <taxon>Chlorophyta</taxon>
        <taxon>core chlorophytes</taxon>
        <taxon>Trebouxiophyceae</taxon>
        <taxon>Trebouxiophyceae incertae sedis</taxon>
        <taxon>Coccomyxaceae</taxon>
        <taxon>Coccomyxa</taxon>
    </lineage>
</organism>
<proteinExistence type="predicted"/>
<name>A0ABR2YTY7_9CHLO</name>
<evidence type="ECO:0000259" key="2">
    <source>
        <dbReference type="Pfam" id="PF09103"/>
    </source>
</evidence>
<dbReference type="PANTHER" id="PTHR11289:SF0">
    <property type="entry name" value="BREAST CANCER TYPE 2 SUSCEPTIBILITY PROTEIN"/>
    <property type="match status" value="1"/>
</dbReference>
<dbReference type="SUPFAM" id="SSF50249">
    <property type="entry name" value="Nucleic acid-binding proteins"/>
    <property type="match status" value="3"/>
</dbReference>
<comment type="caution">
    <text evidence="4">The sequence shown here is derived from an EMBL/GenBank/DDBJ whole genome shotgun (WGS) entry which is preliminary data.</text>
</comment>
<dbReference type="PANTHER" id="PTHR11289">
    <property type="entry name" value="BREAST CANCER TYPE 2 SUSCEPTIBILITY PROTEIN BRCA2"/>
    <property type="match status" value="1"/>
</dbReference>
<dbReference type="Pfam" id="PF09103">
    <property type="entry name" value="BRCA-2_OB1"/>
    <property type="match status" value="1"/>
</dbReference>
<evidence type="ECO:0008006" key="6">
    <source>
        <dbReference type="Google" id="ProtNLM"/>
    </source>
</evidence>
<evidence type="ECO:0000259" key="3">
    <source>
        <dbReference type="Pfam" id="PF09169"/>
    </source>
</evidence>
<dbReference type="InterPro" id="IPR015252">
    <property type="entry name" value="BRCA2_hlx"/>
</dbReference>
<evidence type="ECO:0000313" key="5">
    <source>
        <dbReference type="Proteomes" id="UP001491310"/>
    </source>
</evidence>
<dbReference type="SUPFAM" id="SSF81872">
    <property type="entry name" value="BRCA2 helical domain"/>
    <property type="match status" value="1"/>
</dbReference>
<gene>
    <name evidence="4" type="ORF">WJX75_006713</name>
</gene>
<feature type="domain" description="Breast cancer type 2 susceptibility protein helical" evidence="3">
    <location>
        <begin position="123"/>
        <end position="192"/>
    </location>
</feature>
<feature type="compositionally biased region" description="Low complexity" evidence="1">
    <location>
        <begin position="8"/>
        <end position="21"/>
    </location>
</feature>
<dbReference type="Proteomes" id="UP001491310">
    <property type="component" value="Unassembled WGS sequence"/>
</dbReference>
<evidence type="ECO:0000256" key="1">
    <source>
        <dbReference type="SAM" id="MobiDB-lite"/>
    </source>
</evidence>
<dbReference type="InterPro" id="IPR015525">
    <property type="entry name" value="BRCA2"/>
</dbReference>
<feature type="region of interest" description="Disordered" evidence="1">
    <location>
        <begin position="1"/>
        <end position="26"/>
    </location>
</feature>
<accession>A0ABR2YTY7</accession>
<dbReference type="InterPro" id="IPR015187">
    <property type="entry name" value="BRCA2_OB_1"/>
</dbReference>